<protein>
    <recommendedName>
        <fullName evidence="2">Uridine phosphorylase</fullName>
        <ecNumber evidence="1">2.4.2.3</ecNumber>
    </recommendedName>
</protein>
<dbReference type="GO" id="GO:0004850">
    <property type="term" value="F:uridine phosphorylase activity"/>
    <property type="evidence" value="ECO:0007669"/>
    <property type="project" value="UniProtKB-EC"/>
</dbReference>
<dbReference type="InterPro" id="IPR000845">
    <property type="entry name" value="Nucleoside_phosphorylase_d"/>
</dbReference>
<reference evidence="5 6" key="1">
    <citation type="submission" date="2007-10" db="EMBL/GenBank/DDBJ databases">
        <title>Complete sequence of Desulfococcus oleovorans Hxd3.</title>
        <authorList>
            <consortium name="US DOE Joint Genome Institute"/>
            <person name="Copeland A."/>
            <person name="Lucas S."/>
            <person name="Lapidus A."/>
            <person name="Barry K."/>
            <person name="Glavina del Rio T."/>
            <person name="Dalin E."/>
            <person name="Tice H."/>
            <person name="Pitluck S."/>
            <person name="Kiss H."/>
            <person name="Brettin T."/>
            <person name="Bruce D."/>
            <person name="Detter J.C."/>
            <person name="Han C."/>
            <person name="Schmutz J."/>
            <person name="Larimer F."/>
            <person name="Land M."/>
            <person name="Hauser L."/>
            <person name="Kyrpides N."/>
            <person name="Kim E."/>
            <person name="Wawrik B."/>
            <person name="Richardson P."/>
        </authorList>
    </citation>
    <scope>NUCLEOTIDE SEQUENCE [LARGE SCALE GENOMIC DNA]</scope>
    <source>
        <strain evidence="6">DSM 6200 / JCM 39069 / Hxd3</strain>
    </source>
</reference>
<dbReference type="PANTHER" id="PTHR43691:SF11">
    <property type="entry name" value="FI09636P-RELATED"/>
    <property type="match status" value="1"/>
</dbReference>
<dbReference type="AlphaFoldDB" id="A9A0L8"/>
<dbReference type="SUPFAM" id="SSF53167">
    <property type="entry name" value="Purine and uridine phosphorylases"/>
    <property type="match status" value="1"/>
</dbReference>
<dbReference type="GO" id="GO:0005829">
    <property type="term" value="C:cytosol"/>
    <property type="evidence" value="ECO:0007669"/>
    <property type="project" value="TreeGrafter"/>
</dbReference>
<evidence type="ECO:0000256" key="1">
    <source>
        <dbReference type="ARBA" id="ARBA00011888"/>
    </source>
</evidence>
<evidence type="ECO:0000313" key="5">
    <source>
        <dbReference type="EMBL" id="ABW67518.1"/>
    </source>
</evidence>
<feature type="domain" description="Nucleoside phosphorylase" evidence="4">
    <location>
        <begin position="23"/>
        <end position="247"/>
    </location>
</feature>
<evidence type="ECO:0000313" key="6">
    <source>
        <dbReference type="Proteomes" id="UP000008561"/>
    </source>
</evidence>
<organism evidence="5 6">
    <name type="scientific">Desulfosudis oleivorans (strain DSM 6200 / JCM 39069 / Hxd3)</name>
    <name type="common">Desulfococcus oleovorans</name>
    <dbReference type="NCBI Taxonomy" id="96561"/>
    <lineage>
        <taxon>Bacteria</taxon>
        <taxon>Pseudomonadati</taxon>
        <taxon>Thermodesulfobacteriota</taxon>
        <taxon>Desulfobacteria</taxon>
        <taxon>Desulfobacterales</taxon>
        <taxon>Desulfosudaceae</taxon>
        <taxon>Desulfosudis</taxon>
    </lineage>
</organism>
<dbReference type="Gene3D" id="3.40.50.1580">
    <property type="entry name" value="Nucleoside phosphorylase domain"/>
    <property type="match status" value="1"/>
</dbReference>
<dbReference type="KEGG" id="dol:Dole_1714"/>
<dbReference type="PANTHER" id="PTHR43691">
    <property type="entry name" value="URIDINE PHOSPHORYLASE"/>
    <property type="match status" value="1"/>
</dbReference>
<dbReference type="STRING" id="96561.Dole_1714"/>
<dbReference type="CDD" id="cd09007">
    <property type="entry name" value="NP-I_spr0068"/>
    <property type="match status" value="1"/>
</dbReference>
<name>A9A0L8_DESOH</name>
<dbReference type="HOGENOM" id="CLU_068457_1_0_7"/>
<evidence type="ECO:0000259" key="4">
    <source>
        <dbReference type="Pfam" id="PF01048"/>
    </source>
</evidence>
<proteinExistence type="predicted"/>
<dbReference type="Proteomes" id="UP000008561">
    <property type="component" value="Chromosome"/>
</dbReference>
<accession>A9A0L8</accession>
<evidence type="ECO:0000256" key="2">
    <source>
        <dbReference type="ARBA" id="ARBA00021980"/>
    </source>
</evidence>
<dbReference type="InterPro" id="IPR035994">
    <property type="entry name" value="Nucleoside_phosphorylase_sf"/>
</dbReference>
<keyword evidence="6" id="KW-1185">Reference proteome</keyword>
<gene>
    <name evidence="5" type="ordered locus">Dole_1714</name>
</gene>
<evidence type="ECO:0000256" key="3">
    <source>
        <dbReference type="ARBA" id="ARBA00048447"/>
    </source>
</evidence>
<dbReference type="EMBL" id="CP000859">
    <property type="protein sequence ID" value="ABW67518.1"/>
    <property type="molecule type" value="Genomic_DNA"/>
</dbReference>
<sequence length="253" mass="26678">MVTPPDNGILSPFPMHTDRVEPLAVLVANQGDLHALCDHLGLADRNGASFFMSRLYADPAGPGRRPFCLTGPVLGAAYAALLAETLIASGAATLIFWGWAGAIADSLFTGDVLVPSAALADDGVTAAYLEDSAAGISDVPTVSPASEATTVVTTALEQEGIPFSSAPVWTTGAIFRETPARVKRFREMGAQAVEMETSALFAVARFRNVNAAALLAVSDELFSGTWKPGFFEPRFLETRKQLCNAMARLCTTP</sequence>
<dbReference type="EC" id="2.4.2.3" evidence="1"/>
<comment type="catalytic activity">
    <reaction evidence="3">
        <text>uridine + phosphate = alpha-D-ribose 1-phosphate + uracil</text>
        <dbReference type="Rhea" id="RHEA:24388"/>
        <dbReference type="ChEBI" id="CHEBI:16704"/>
        <dbReference type="ChEBI" id="CHEBI:17568"/>
        <dbReference type="ChEBI" id="CHEBI:43474"/>
        <dbReference type="ChEBI" id="CHEBI:57720"/>
        <dbReference type="EC" id="2.4.2.3"/>
    </reaction>
</comment>
<dbReference type="GO" id="GO:0009116">
    <property type="term" value="P:nucleoside metabolic process"/>
    <property type="evidence" value="ECO:0007669"/>
    <property type="project" value="InterPro"/>
</dbReference>
<dbReference type="eggNOG" id="COG2820">
    <property type="taxonomic scope" value="Bacteria"/>
</dbReference>
<dbReference type="Pfam" id="PF01048">
    <property type="entry name" value="PNP_UDP_1"/>
    <property type="match status" value="1"/>
</dbReference>